<dbReference type="HAMAP" id="MF_01805">
    <property type="entry name" value="ScpA"/>
    <property type="match status" value="1"/>
</dbReference>
<dbReference type="PANTHER" id="PTHR33969">
    <property type="entry name" value="SEGREGATION AND CONDENSATION PROTEIN A"/>
    <property type="match status" value="1"/>
</dbReference>
<dbReference type="EMBL" id="BMYO01000003">
    <property type="protein sequence ID" value="GHD60266.1"/>
    <property type="molecule type" value="Genomic_DNA"/>
</dbReference>
<evidence type="ECO:0000256" key="1">
    <source>
        <dbReference type="ARBA" id="ARBA00044777"/>
    </source>
</evidence>
<keyword evidence="4" id="KW-1185">Reference proteome</keyword>
<keyword evidence="2" id="KW-0131">Cell cycle</keyword>
<dbReference type="Gene3D" id="6.10.250.2410">
    <property type="match status" value="1"/>
</dbReference>
<evidence type="ECO:0000313" key="4">
    <source>
        <dbReference type="Proteomes" id="UP000604737"/>
    </source>
</evidence>
<evidence type="ECO:0000256" key="2">
    <source>
        <dbReference type="HAMAP-Rule" id="MF_01805"/>
    </source>
</evidence>
<comment type="caution">
    <text evidence="3">The sequence shown here is derived from an EMBL/GenBank/DDBJ whole genome shotgun (WGS) entry which is preliminary data.</text>
</comment>
<keyword evidence="2" id="KW-0132">Cell division</keyword>
<dbReference type="Pfam" id="PF02616">
    <property type="entry name" value="SMC_ScpA"/>
    <property type="match status" value="1"/>
</dbReference>
<keyword evidence="2" id="KW-0963">Cytoplasm</keyword>
<sequence length="272" mass="30661">MTAGDAVLAHVLGEPVHQLPADLYIPPDALRVLLESFEGPLDLLLYLIRKQNLDILDIPLADVTGQYMQYVEAMQTSRLELAAEYLLMAAVLIEIKSRLLLPRRDEYFDDGPDPDVDDPRAELVRRLLEYEQIKQAAYALSEQPLAGRDFAFVAVLFEREMILRLPEVGAADLRAAWQGILARAKRNQHHQITPDSLSVREQMSQVLRLLQDGRLHAFETLFDMTAGVPLLVVTFLAVLELVKEEHIVVSQDEGFSVIYVRLARSAPAEVLQ</sequence>
<proteinExistence type="inferred from homology"/>
<dbReference type="PANTHER" id="PTHR33969:SF2">
    <property type="entry name" value="SEGREGATION AND CONDENSATION PROTEIN A"/>
    <property type="match status" value="1"/>
</dbReference>
<comment type="subcellular location">
    <subcellularLocation>
        <location evidence="2">Cytoplasm</location>
    </subcellularLocation>
    <text evidence="2">Associated with two foci at the outer edges of the nucleoid region in young cells, and at four foci within both cell halves in older cells.</text>
</comment>
<name>A0ABQ3GYU1_9NEIS</name>
<comment type="similarity">
    <text evidence="2">Belongs to the ScpA family.</text>
</comment>
<accession>A0ABQ3GYU1</accession>
<dbReference type="InterPro" id="IPR003768">
    <property type="entry name" value="ScpA"/>
</dbReference>
<protein>
    <recommendedName>
        <fullName evidence="1 2">Segregation and condensation protein A</fullName>
    </recommendedName>
</protein>
<comment type="function">
    <text evidence="2">Participates in chromosomal partition during cell division. May act via the formation of a condensin-like complex containing Smc and ScpB that pull DNA away from mid-cell into both cell halves.</text>
</comment>
<evidence type="ECO:0000313" key="3">
    <source>
        <dbReference type="EMBL" id="GHD60266.1"/>
    </source>
</evidence>
<keyword evidence="2" id="KW-0159">Chromosome partition</keyword>
<dbReference type="RefSeq" id="WP_189459372.1">
    <property type="nucleotide sequence ID" value="NZ_BMYO01000003.1"/>
</dbReference>
<dbReference type="Proteomes" id="UP000604737">
    <property type="component" value="Unassembled WGS sequence"/>
</dbReference>
<comment type="subunit">
    <text evidence="2">Component of a cohesin-like complex composed of ScpA, ScpB and the Smc homodimer, in which ScpA and ScpB bind to the head domain of Smc. The presence of the three proteins is required for the association of the complex with DNA.</text>
</comment>
<gene>
    <name evidence="2 3" type="primary">scpA</name>
    <name evidence="3" type="ORF">GCM10007350_13020</name>
</gene>
<organism evidence="3 4">
    <name type="scientific">Jeongeupia chitinilytica</name>
    <dbReference type="NCBI Taxonomy" id="1041641"/>
    <lineage>
        <taxon>Bacteria</taxon>
        <taxon>Pseudomonadati</taxon>
        <taxon>Pseudomonadota</taxon>
        <taxon>Betaproteobacteria</taxon>
        <taxon>Neisseriales</taxon>
        <taxon>Chitinibacteraceae</taxon>
        <taxon>Jeongeupia</taxon>
    </lineage>
</organism>
<reference evidence="4" key="1">
    <citation type="journal article" date="2019" name="Int. J. Syst. Evol. Microbiol.">
        <title>The Global Catalogue of Microorganisms (GCM) 10K type strain sequencing project: providing services to taxonomists for standard genome sequencing and annotation.</title>
        <authorList>
            <consortium name="The Broad Institute Genomics Platform"/>
            <consortium name="The Broad Institute Genome Sequencing Center for Infectious Disease"/>
            <person name="Wu L."/>
            <person name="Ma J."/>
        </authorList>
    </citation>
    <scope>NUCLEOTIDE SEQUENCE [LARGE SCALE GENOMIC DNA]</scope>
    <source>
        <strain evidence="4">KCTC 23701</strain>
    </source>
</reference>